<keyword evidence="3" id="KW-0687">Ribonucleoprotein</keyword>
<dbReference type="InterPro" id="IPR000456">
    <property type="entry name" value="Ribosomal_bL17"/>
</dbReference>
<keyword evidence="2" id="KW-0689">Ribosomal protein</keyword>
<feature type="compositionally biased region" description="Basic residues" evidence="5">
    <location>
        <begin position="141"/>
        <end position="153"/>
    </location>
</feature>
<reference evidence="6 7" key="1">
    <citation type="journal article" date="2016" name="Nat. Commun.">
        <title>Thousands of microbial genomes shed light on interconnected biogeochemical processes in an aquifer system.</title>
        <authorList>
            <person name="Anantharaman K."/>
            <person name="Brown C.T."/>
            <person name="Hug L.A."/>
            <person name="Sharon I."/>
            <person name="Castelle C.J."/>
            <person name="Probst A.J."/>
            <person name="Thomas B.C."/>
            <person name="Singh A."/>
            <person name="Wilkins M.J."/>
            <person name="Karaoz U."/>
            <person name="Brodie E.L."/>
            <person name="Williams K.H."/>
            <person name="Hubbard S.S."/>
            <person name="Banfield J.F."/>
        </authorList>
    </citation>
    <scope>NUCLEOTIDE SEQUENCE [LARGE SCALE GENOMIC DNA]</scope>
</reference>
<proteinExistence type="inferred from homology"/>
<dbReference type="Pfam" id="PF01196">
    <property type="entry name" value="Ribosomal_L17"/>
    <property type="match status" value="1"/>
</dbReference>
<evidence type="ECO:0000313" key="7">
    <source>
        <dbReference type="Proteomes" id="UP000177091"/>
    </source>
</evidence>
<dbReference type="AlphaFoldDB" id="A0A1F7WRK5"/>
<dbReference type="GO" id="GO:0006412">
    <property type="term" value="P:translation"/>
    <property type="evidence" value="ECO:0007669"/>
    <property type="project" value="InterPro"/>
</dbReference>
<name>A0A1F7WRK5_9BACT</name>
<feature type="compositionally biased region" description="Basic and acidic residues" evidence="5">
    <location>
        <begin position="124"/>
        <end position="140"/>
    </location>
</feature>
<dbReference type="Proteomes" id="UP000177091">
    <property type="component" value="Unassembled WGS sequence"/>
</dbReference>
<dbReference type="GO" id="GO:0003735">
    <property type="term" value="F:structural constituent of ribosome"/>
    <property type="evidence" value="ECO:0007669"/>
    <property type="project" value="InterPro"/>
</dbReference>
<protein>
    <recommendedName>
        <fullName evidence="4">50S ribosomal protein L17</fullName>
    </recommendedName>
</protein>
<dbReference type="PANTHER" id="PTHR14413:SF16">
    <property type="entry name" value="LARGE RIBOSOMAL SUBUNIT PROTEIN BL17M"/>
    <property type="match status" value="1"/>
</dbReference>
<dbReference type="SUPFAM" id="SSF64263">
    <property type="entry name" value="Prokaryotic ribosomal protein L17"/>
    <property type="match status" value="1"/>
</dbReference>
<accession>A0A1F7WRK5</accession>
<comment type="caution">
    <text evidence="6">The sequence shown here is derived from an EMBL/GenBank/DDBJ whole genome shotgun (WGS) entry which is preliminary data.</text>
</comment>
<dbReference type="EMBL" id="MGFK01000006">
    <property type="protein sequence ID" value="OGM04755.1"/>
    <property type="molecule type" value="Genomic_DNA"/>
</dbReference>
<evidence type="ECO:0000256" key="1">
    <source>
        <dbReference type="ARBA" id="ARBA00008777"/>
    </source>
</evidence>
<dbReference type="GO" id="GO:0022625">
    <property type="term" value="C:cytosolic large ribosomal subunit"/>
    <property type="evidence" value="ECO:0007669"/>
    <property type="project" value="TreeGrafter"/>
</dbReference>
<dbReference type="Gene3D" id="3.90.1030.10">
    <property type="entry name" value="Ribosomal protein L17"/>
    <property type="match status" value="1"/>
</dbReference>
<evidence type="ECO:0000256" key="3">
    <source>
        <dbReference type="ARBA" id="ARBA00023274"/>
    </source>
</evidence>
<evidence type="ECO:0000256" key="2">
    <source>
        <dbReference type="ARBA" id="ARBA00022980"/>
    </source>
</evidence>
<dbReference type="PANTHER" id="PTHR14413">
    <property type="entry name" value="RIBOSOMAL PROTEIN L17"/>
    <property type="match status" value="1"/>
</dbReference>
<dbReference type="InterPro" id="IPR036373">
    <property type="entry name" value="Ribosomal_bL17_sf"/>
</dbReference>
<organism evidence="6 7">
    <name type="scientific">Candidatus Woesebacteria bacterium GWA1_42_12</name>
    <dbReference type="NCBI Taxonomy" id="1802472"/>
    <lineage>
        <taxon>Bacteria</taxon>
        <taxon>Candidatus Woeseibacteriota</taxon>
    </lineage>
</organism>
<evidence type="ECO:0000256" key="5">
    <source>
        <dbReference type="SAM" id="MobiDB-lite"/>
    </source>
</evidence>
<gene>
    <name evidence="6" type="ORF">A2112_02360</name>
</gene>
<feature type="region of interest" description="Disordered" evidence="5">
    <location>
        <begin position="124"/>
        <end position="153"/>
    </location>
</feature>
<sequence length="153" mass="17496">MKKRVFGRYLSRGEGARRALYVSLVRALVERGKIETSKAKAKAVIPEIEKLVTQGLKGNWSKILSFFGNDRKITRELSDLVRQFNRKSGFIRLINLSKRTGDQAAMVRIEWVDKIVTEAKEPGDKKKLEVKTKAKGETRPRKTAKRKVAKQLK</sequence>
<evidence type="ECO:0000313" key="6">
    <source>
        <dbReference type="EMBL" id="OGM04755.1"/>
    </source>
</evidence>
<comment type="similarity">
    <text evidence="1">Belongs to the bacterial ribosomal protein bL17 family.</text>
</comment>
<evidence type="ECO:0000256" key="4">
    <source>
        <dbReference type="ARBA" id="ARBA00035494"/>
    </source>
</evidence>